<dbReference type="Pfam" id="PF24758">
    <property type="entry name" value="LRR_At5g56370"/>
    <property type="match status" value="1"/>
</dbReference>
<name>A0ABD3D208_9LAMI</name>
<keyword evidence="3" id="KW-1185">Reference proteome</keyword>
<dbReference type="InterPro" id="IPR032675">
    <property type="entry name" value="LRR_dom_sf"/>
</dbReference>
<gene>
    <name evidence="2" type="ORF">CASFOL_022029</name>
</gene>
<dbReference type="Proteomes" id="UP001632038">
    <property type="component" value="Unassembled WGS sequence"/>
</dbReference>
<accession>A0ABD3D208</accession>
<feature type="domain" description="F-box" evidence="1">
    <location>
        <begin position="19"/>
        <end position="67"/>
    </location>
</feature>
<dbReference type="SUPFAM" id="SSF81383">
    <property type="entry name" value="F-box domain"/>
    <property type="match status" value="1"/>
</dbReference>
<dbReference type="PROSITE" id="PS50181">
    <property type="entry name" value="FBOX"/>
    <property type="match status" value="1"/>
</dbReference>
<dbReference type="EMBL" id="JAVIJP010000028">
    <property type="protein sequence ID" value="KAL3634975.1"/>
    <property type="molecule type" value="Genomic_DNA"/>
</dbReference>
<evidence type="ECO:0000259" key="1">
    <source>
        <dbReference type="PROSITE" id="PS50181"/>
    </source>
</evidence>
<dbReference type="CDD" id="cd22160">
    <property type="entry name" value="F-box_AtFBL13-like"/>
    <property type="match status" value="1"/>
</dbReference>
<reference evidence="3" key="1">
    <citation type="journal article" date="2024" name="IScience">
        <title>Strigolactones Initiate the Formation of Haustorium-like Structures in Castilleja.</title>
        <authorList>
            <person name="Buerger M."/>
            <person name="Peterson D."/>
            <person name="Chory J."/>
        </authorList>
    </citation>
    <scope>NUCLEOTIDE SEQUENCE [LARGE SCALE GENOMIC DNA]</scope>
</reference>
<organism evidence="2 3">
    <name type="scientific">Castilleja foliolosa</name>
    <dbReference type="NCBI Taxonomy" id="1961234"/>
    <lineage>
        <taxon>Eukaryota</taxon>
        <taxon>Viridiplantae</taxon>
        <taxon>Streptophyta</taxon>
        <taxon>Embryophyta</taxon>
        <taxon>Tracheophyta</taxon>
        <taxon>Spermatophyta</taxon>
        <taxon>Magnoliopsida</taxon>
        <taxon>eudicotyledons</taxon>
        <taxon>Gunneridae</taxon>
        <taxon>Pentapetalae</taxon>
        <taxon>asterids</taxon>
        <taxon>lamiids</taxon>
        <taxon>Lamiales</taxon>
        <taxon>Orobanchaceae</taxon>
        <taxon>Pedicularideae</taxon>
        <taxon>Castillejinae</taxon>
        <taxon>Castilleja</taxon>
    </lineage>
</organism>
<evidence type="ECO:0000313" key="2">
    <source>
        <dbReference type="EMBL" id="KAL3634975.1"/>
    </source>
</evidence>
<dbReference type="InterPro" id="IPR001810">
    <property type="entry name" value="F-box_dom"/>
</dbReference>
<dbReference type="InterPro" id="IPR053781">
    <property type="entry name" value="F-box_AtFBL13-like"/>
</dbReference>
<proteinExistence type="predicted"/>
<dbReference type="AlphaFoldDB" id="A0ABD3D208"/>
<evidence type="ECO:0000313" key="3">
    <source>
        <dbReference type="Proteomes" id="UP001632038"/>
    </source>
</evidence>
<dbReference type="PANTHER" id="PTHR31639:SF42">
    <property type="entry name" value="OS02G0160200 PROTEIN"/>
    <property type="match status" value="1"/>
</dbReference>
<dbReference type="PANTHER" id="PTHR31639">
    <property type="entry name" value="F-BOX PROTEIN-LIKE"/>
    <property type="match status" value="1"/>
</dbReference>
<dbReference type="SUPFAM" id="SSF52058">
    <property type="entry name" value="L domain-like"/>
    <property type="match status" value="1"/>
</dbReference>
<dbReference type="Gene3D" id="3.80.10.10">
    <property type="entry name" value="Ribonuclease Inhibitor"/>
    <property type="match status" value="1"/>
</dbReference>
<sequence length="573" mass="67791">MNEQSAKTRIEDDGSEIAMDRLSQLPQPILHNILYLLSQKKAVRTSVLSKSWRYLWHSRLNVEFRDKWFARKKEVFTNKTSQRYLARKNEFWSFIDKTLQRYLDQNLSLQKFLVDISLYEVDFVLLKKWIPLLIMHMRVRTLNLIFDESGIVSPLPLPVVVFQSEYLVELHLQGCDLDTLKSTDNVMLSNLQTLRLHEVYIMEEIFDKIISGCPLIEYLGLSWCYYLESIKLPKHCNIKNFACMSHDEIIIEFENPQTLESVYIESLHIYKCRDCFFRHRNTNFSNLKSLELQNVQLRAETLDNCDGLEEFCLSSSSIKRLTIKMYSTIYMYTMNPVKRMKAFIDTPNIRYFDYSGQGFMPSIKFTTTSNKWKSQITLHYKLEPSEKDDTLWFLKLNKLLKELSQSHITLYIIPNEYKKLHINDSYGGFDKPVVVKHLKLWGCYLSLLELVTWLMTQLIKPTIKAVGIKDNAVQVYIRMELYNDVQAKFNLAEYISKLIPDETGCYFERHDLEEVSIEVWDRKAEQWNCVQQTSLQALCNSPHQIRFGLTWKEQWKSSKNNSSKSAFKYYYCS</sequence>
<dbReference type="InterPro" id="IPR036047">
    <property type="entry name" value="F-box-like_dom_sf"/>
</dbReference>
<comment type="caution">
    <text evidence="2">The sequence shown here is derived from an EMBL/GenBank/DDBJ whole genome shotgun (WGS) entry which is preliminary data.</text>
</comment>
<protein>
    <recommendedName>
        <fullName evidence="1">F-box domain-containing protein</fullName>
    </recommendedName>
</protein>
<dbReference type="InterPro" id="IPR055411">
    <property type="entry name" value="LRR_FXL15/At3g58940/PEG3-like"/>
</dbReference>
<dbReference type="Pfam" id="PF00646">
    <property type="entry name" value="F-box"/>
    <property type="match status" value="1"/>
</dbReference>